<accession>A0ABX8XEF1</accession>
<dbReference type="GeneID" id="67442404"/>
<evidence type="ECO:0000259" key="1">
    <source>
        <dbReference type="PROSITE" id="PS51186"/>
    </source>
</evidence>
<dbReference type="InterPro" id="IPR000182">
    <property type="entry name" value="GNAT_dom"/>
</dbReference>
<protein>
    <submittedName>
        <fullName evidence="2">GNAT family N-acetyltransferase</fullName>
    </submittedName>
</protein>
<reference evidence="2 3" key="1">
    <citation type="submission" date="2021-08" db="EMBL/GenBank/DDBJ databases">
        <title>Shewanella putrefaciens YZ-J, complete genome.</title>
        <authorList>
            <person name="Yi Z."/>
        </authorList>
    </citation>
    <scope>NUCLEOTIDE SEQUENCE [LARGE SCALE GENOMIC DNA]</scope>
    <source>
        <strain evidence="2 3">YZ-J</strain>
    </source>
</reference>
<gene>
    <name evidence="2" type="ORF">K3G22_04050</name>
</gene>
<dbReference type="InterPro" id="IPR053144">
    <property type="entry name" value="Acetyltransferase_Butenolide"/>
</dbReference>
<dbReference type="InterPro" id="IPR016181">
    <property type="entry name" value="Acyl_CoA_acyltransferase"/>
</dbReference>
<feature type="domain" description="N-acetyltransferase" evidence="1">
    <location>
        <begin position="1"/>
        <end position="135"/>
    </location>
</feature>
<dbReference type="CDD" id="cd04301">
    <property type="entry name" value="NAT_SF"/>
    <property type="match status" value="1"/>
</dbReference>
<dbReference type="EMBL" id="CP080635">
    <property type="protein sequence ID" value="QYX73605.1"/>
    <property type="molecule type" value="Genomic_DNA"/>
</dbReference>
<evidence type="ECO:0000313" key="2">
    <source>
        <dbReference type="EMBL" id="QYX73605.1"/>
    </source>
</evidence>
<dbReference type="Proteomes" id="UP000827084">
    <property type="component" value="Chromosome"/>
</dbReference>
<dbReference type="PANTHER" id="PTHR43233:SF1">
    <property type="entry name" value="FAMILY N-ACETYLTRANSFERASE, PUTATIVE (AFU_ORTHOLOGUE AFUA_6G03350)-RELATED"/>
    <property type="match status" value="1"/>
</dbReference>
<name>A0ABX8XEF1_SHEPU</name>
<dbReference type="RefSeq" id="WP_061783290.1">
    <property type="nucleotide sequence ID" value="NZ_CP028435.1"/>
</dbReference>
<evidence type="ECO:0000313" key="3">
    <source>
        <dbReference type="Proteomes" id="UP000827084"/>
    </source>
</evidence>
<dbReference type="PANTHER" id="PTHR43233">
    <property type="entry name" value="FAMILY N-ACETYLTRANSFERASE, PUTATIVE (AFU_ORTHOLOGUE AFUA_6G03350)-RELATED"/>
    <property type="match status" value="1"/>
</dbReference>
<organism evidence="2 3">
    <name type="scientific">Shewanella putrefaciens</name>
    <name type="common">Pseudomonas putrefaciens</name>
    <dbReference type="NCBI Taxonomy" id="24"/>
    <lineage>
        <taxon>Bacteria</taxon>
        <taxon>Pseudomonadati</taxon>
        <taxon>Pseudomonadota</taxon>
        <taxon>Gammaproteobacteria</taxon>
        <taxon>Alteromonadales</taxon>
        <taxon>Shewanellaceae</taxon>
        <taxon>Shewanella</taxon>
    </lineage>
</organism>
<dbReference type="Pfam" id="PF00583">
    <property type="entry name" value="Acetyltransf_1"/>
    <property type="match status" value="1"/>
</dbReference>
<dbReference type="PROSITE" id="PS51186">
    <property type="entry name" value="GNAT"/>
    <property type="match status" value="1"/>
</dbReference>
<sequence>MEYRVSTEQSEMDFEVIHGFISNSYWAQGIPKALLRTALSNSLCFGVFDKDNLQVAFGRLITDKATFAYLADVFVLGSHRGLGLSKLMMAAIMEHPELQGLRRIMLATRDAHGLYAQFGFKAVDAPETLMQIRLENPYQCLS</sequence>
<dbReference type="SUPFAM" id="SSF55729">
    <property type="entry name" value="Acyl-CoA N-acyltransferases (Nat)"/>
    <property type="match status" value="1"/>
</dbReference>
<dbReference type="Gene3D" id="3.40.630.30">
    <property type="match status" value="1"/>
</dbReference>
<keyword evidence="3" id="KW-1185">Reference proteome</keyword>
<proteinExistence type="predicted"/>